<dbReference type="InterPro" id="IPR006726">
    <property type="entry name" value="PHBA_efflux_AaeB/fusaric-R"/>
</dbReference>
<feature type="transmembrane region" description="Helical" evidence="1">
    <location>
        <begin position="156"/>
        <end position="176"/>
    </location>
</feature>
<feature type="transmembrane region" description="Helical" evidence="1">
    <location>
        <begin position="488"/>
        <end position="507"/>
    </location>
</feature>
<dbReference type="EMBL" id="JAAQTL010000001">
    <property type="protein sequence ID" value="NID16242.1"/>
    <property type="molecule type" value="Genomic_DNA"/>
</dbReference>
<accession>A0A7X5QVS3</accession>
<feature type="transmembrane region" description="Helical" evidence="1">
    <location>
        <begin position="27"/>
        <end position="50"/>
    </location>
</feature>
<dbReference type="GO" id="GO:0022857">
    <property type="term" value="F:transmembrane transporter activity"/>
    <property type="evidence" value="ECO:0007669"/>
    <property type="project" value="InterPro"/>
</dbReference>
<feature type="transmembrane region" description="Helical" evidence="1">
    <location>
        <begin position="519"/>
        <end position="540"/>
    </location>
</feature>
<reference evidence="2 3" key="1">
    <citation type="journal article" date="2006" name="Int. J. Syst. Evol. Microbiol.">
        <title>Dyella yeojuensis sp. nov., isolated from greenhouse soil in Korea.</title>
        <authorList>
            <person name="Kim B.Y."/>
            <person name="Weon H.Y."/>
            <person name="Lee K.H."/>
            <person name="Seok S.J."/>
            <person name="Kwon S.W."/>
            <person name="Go S.J."/>
            <person name="Stackebrandt E."/>
        </authorList>
    </citation>
    <scope>NUCLEOTIDE SEQUENCE [LARGE SCALE GENOMIC DNA]</scope>
    <source>
        <strain evidence="2 3">DSM 17673</strain>
    </source>
</reference>
<keyword evidence="3" id="KW-1185">Reference proteome</keyword>
<proteinExistence type="predicted"/>
<feature type="transmembrane region" description="Helical" evidence="1">
    <location>
        <begin position="126"/>
        <end position="144"/>
    </location>
</feature>
<feature type="transmembrane region" description="Helical" evidence="1">
    <location>
        <begin position="464"/>
        <end position="481"/>
    </location>
</feature>
<dbReference type="Proteomes" id="UP000518878">
    <property type="component" value="Unassembled WGS sequence"/>
</dbReference>
<dbReference type="Pfam" id="PF04632">
    <property type="entry name" value="FUSC"/>
    <property type="match status" value="1"/>
</dbReference>
<dbReference type="AlphaFoldDB" id="A0A7X5QVS3"/>
<keyword evidence="1" id="KW-0812">Transmembrane</keyword>
<dbReference type="RefSeq" id="WP_166699896.1">
    <property type="nucleotide sequence ID" value="NZ_JAAQTL010000001.1"/>
</dbReference>
<keyword evidence="1" id="KW-0472">Membrane</keyword>
<keyword evidence="1" id="KW-1133">Transmembrane helix</keyword>
<evidence type="ECO:0000313" key="2">
    <source>
        <dbReference type="EMBL" id="NID16242.1"/>
    </source>
</evidence>
<feature type="transmembrane region" description="Helical" evidence="1">
    <location>
        <begin position="441"/>
        <end position="458"/>
    </location>
</feature>
<name>A0A7X5QVS3_9GAMM</name>
<organism evidence="2 3">
    <name type="scientific">Luteibacter yeojuensis</name>
    <dbReference type="NCBI Taxonomy" id="345309"/>
    <lineage>
        <taxon>Bacteria</taxon>
        <taxon>Pseudomonadati</taxon>
        <taxon>Pseudomonadota</taxon>
        <taxon>Gammaproteobacteria</taxon>
        <taxon>Lysobacterales</taxon>
        <taxon>Rhodanobacteraceae</taxon>
        <taxon>Luteibacter</taxon>
    </lineage>
</organism>
<feature type="transmembrane region" description="Helical" evidence="1">
    <location>
        <begin position="383"/>
        <end position="405"/>
    </location>
</feature>
<feature type="transmembrane region" description="Helical" evidence="1">
    <location>
        <begin position="102"/>
        <end position="121"/>
    </location>
</feature>
<comment type="caution">
    <text evidence="2">The sequence shown here is derived from an EMBL/GenBank/DDBJ whole genome shotgun (WGS) entry which is preliminary data.</text>
</comment>
<feature type="transmembrane region" description="Helical" evidence="1">
    <location>
        <begin position="411"/>
        <end position="429"/>
    </location>
</feature>
<evidence type="ECO:0000256" key="1">
    <source>
        <dbReference type="SAM" id="Phobius"/>
    </source>
</evidence>
<protein>
    <submittedName>
        <fullName evidence="2">FUSC family protein</fullName>
    </submittedName>
</protein>
<sequence length="708" mass="76850">MTGSDFSGSVPLGRRLVVETLREEASVWLFVAKTLLAIFVTGWIAMRLALPSPSTAMITTIIVANRQSGMVLAKSFYRALGTVAGAGAAIGIVAAFPQQRDLFLVALSLWLGVCAGGATLYRNFKAYAFVLAGYTAAVIVVPVIENPPGVFDSAVARLSEVLLGILVSGAISDVVFPSRVRDVLRRSARGQFSDFLGFVRGSMEGAIPRDAMENAHLRFVRAAVTLEDLRSSVIFEDAETRARSNHLRLFNQRFMAASTSFQSLHHLINRLKRARRDRAADALVHLYAPLGEALEVPLEAGEGARVLLPRLLVARERMREDAVEVRAGFADEQDLRDFETGASLLLRFAGELYDYVDAASTLQAPRIVGGPVERVRFDRGNDYLGAGIATARTTLTMLVLGAFWIESAWPLGSSAMLIATIFAGLFAVTPNPTRVTRDVTYGYLIGMVLGFLCHFFVLTQLDGYGLMVAGVLPFLVVGVMLQASQRWGGIGLGWALGLLYILAFKNHQVYDPAHFINDAIAQIVGLMSAVVSFIVIPSAIGSPWLRRRQLAALRGQVALAAEAPLPGLRHRFESVNHDLFSQVVAQTEPGSADSRALIAWALAVHETGRALIELRHDMARGELPPTLRPYLEGVLATLARFYVKPDPASYLLARDAVATAIAGVCEHEGHRHLLEHLRLVRMALLDGESVLAAYMPDTPPAKEIAHAS</sequence>
<feature type="transmembrane region" description="Helical" evidence="1">
    <location>
        <begin position="76"/>
        <end position="96"/>
    </location>
</feature>
<gene>
    <name evidence="2" type="ORF">HBF32_12300</name>
</gene>
<evidence type="ECO:0000313" key="3">
    <source>
        <dbReference type="Proteomes" id="UP000518878"/>
    </source>
</evidence>
<dbReference type="GO" id="GO:0005886">
    <property type="term" value="C:plasma membrane"/>
    <property type="evidence" value="ECO:0007669"/>
    <property type="project" value="InterPro"/>
</dbReference>